<evidence type="ECO:0000313" key="2">
    <source>
        <dbReference type="EMBL" id="PSR72670.1"/>
    </source>
</evidence>
<reference evidence="2 3" key="1">
    <citation type="submission" date="2018-02" db="EMBL/GenBank/DDBJ databases">
        <title>Genome sequence of the basidiomycete white-rot fungus Phlebia centrifuga.</title>
        <authorList>
            <person name="Granchi Z."/>
            <person name="Peng M."/>
            <person name="de Vries R.P."/>
            <person name="Hilden K."/>
            <person name="Makela M.R."/>
            <person name="Grigoriev I."/>
            <person name="Riley R."/>
        </authorList>
    </citation>
    <scope>NUCLEOTIDE SEQUENCE [LARGE SCALE GENOMIC DNA]</scope>
    <source>
        <strain evidence="2 3">FBCC195</strain>
    </source>
</reference>
<keyword evidence="3" id="KW-1185">Reference proteome</keyword>
<evidence type="ECO:0000256" key="1">
    <source>
        <dbReference type="SAM" id="MobiDB-lite"/>
    </source>
</evidence>
<feature type="compositionally biased region" description="Basic and acidic residues" evidence="1">
    <location>
        <begin position="160"/>
        <end position="179"/>
    </location>
</feature>
<gene>
    <name evidence="2" type="ORF">PHLCEN_2v11459</name>
</gene>
<dbReference type="AlphaFoldDB" id="A0A2R6NJY0"/>
<dbReference type="Proteomes" id="UP000186601">
    <property type="component" value="Unassembled WGS sequence"/>
</dbReference>
<feature type="compositionally biased region" description="Acidic residues" evidence="1">
    <location>
        <begin position="205"/>
        <end position="234"/>
    </location>
</feature>
<accession>A0A2R6NJY0</accession>
<protein>
    <submittedName>
        <fullName evidence="2">Uncharacterized protein</fullName>
    </submittedName>
</protein>
<proteinExistence type="predicted"/>
<sequence>MNVEGNKVVWLNSLHSRVNLGRNLDVLALYALDIDILAELVGDKDNELDDLPDCPLTPSDHATLEELHEQDQCVVIEEAYKEVKVENMKLSAALAKGQKKVVDIIIFVDRDMFIRFLGGGIGHRAFLHVRGPGTESNGREDVEDPSNYIQEVVLIAISKEHDAQEDNKELEGAEGGKEGEEGEEDYSYQSEELDDGAGVNKPVDVEEEDFGPEDGEDDVGDGDELEDAEGYAPL</sequence>
<comment type="caution">
    <text evidence="2">The sequence shown here is derived from an EMBL/GenBank/DDBJ whole genome shotgun (WGS) entry which is preliminary data.</text>
</comment>
<dbReference type="EMBL" id="MLYV02001142">
    <property type="protein sequence ID" value="PSR72670.1"/>
    <property type="molecule type" value="Genomic_DNA"/>
</dbReference>
<feature type="compositionally biased region" description="Acidic residues" evidence="1">
    <location>
        <begin position="180"/>
        <end position="195"/>
    </location>
</feature>
<evidence type="ECO:0000313" key="3">
    <source>
        <dbReference type="Proteomes" id="UP000186601"/>
    </source>
</evidence>
<feature type="region of interest" description="Disordered" evidence="1">
    <location>
        <begin position="160"/>
        <end position="234"/>
    </location>
</feature>
<name>A0A2R6NJY0_9APHY</name>
<organism evidence="2 3">
    <name type="scientific">Hermanssonia centrifuga</name>
    <dbReference type="NCBI Taxonomy" id="98765"/>
    <lineage>
        <taxon>Eukaryota</taxon>
        <taxon>Fungi</taxon>
        <taxon>Dikarya</taxon>
        <taxon>Basidiomycota</taxon>
        <taxon>Agaricomycotina</taxon>
        <taxon>Agaricomycetes</taxon>
        <taxon>Polyporales</taxon>
        <taxon>Meruliaceae</taxon>
        <taxon>Hermanssonia</taxon>
    </lineage>
</organism>